<evidence type="ECO:0000256" key="1">
    <source>
        <dbReference type="SAM" id="MobiDB-lite"/>
    </source>
</evidence>
<dbReference type="AlphaFoldDB" id="A0A559KZD9"/>
<dbReference type="InterPro" id="IPR053006">
    <property type="entry name" value="Meiosis_regulatory"/>
</dbReference>
<organism evidence="3 4">
    <name type="scientific">Fusarium oxysporum f. sp. cubense</name>
    <dbReference type="NCBI Taxonomy" id="61366"/>
    <lineage>
        <taxon>Eukaryota</taxon>
        <taxon>Fungi</taxon>
        <taxon>Dikarya</taxon>
        <taxon>Ascomycota</taxon>
        <taxon>Pezizomycotina</taxon>
        <taxon>Sordariomycetes</taxon>
        <taxon>Hypocreomycetidae</taxon>
        <taxon>Hypocreales</taxon>
        <taxon>Nectriaceae</taxon>
        <taxon>Fusarium</taxon>
        <taxon>Fusarium oxysporum species complex</taxon>
    </lineage>
</organism>
<evidence type="ECO:0000259" key="2">
    <source>
        <dbReference type="SMART" id="SM00974"/>
    </source>
</evidence>
<dbReference type="InterPro" id="IPR018306">
    <property type="entry name" value="Phage_T5_Orf172_DNA-bd"/>
</dbReference>
<dbReference type="EMBL" id="SRMI01000007">
    <property type="protein sequence ID" value="TVY65842.1"/>
    <property type="molecule type" value="Genomic_DNA"/>
</dbReference>
<protein>
    <recommendedName>
        <fullName evidence="2">Bacteriophage T5 Orf172 DNA-binding domain-containing protein</fullName>
    </recommendedName>
</protein>
<feature type="compositionally biased region" description="Low complexity" evidence="1">
    <location>
        <begin position="127"/>
        <end position="140"/>
    </location>
</feature>
<accession>A0A559KZD9</accession>
<evidence type="ECO:0000313" key="4">
    <source>
        <dbReference type="Proteomes" id="UP000320707"/>
    </source>
</evidence>
<name>A0A559KZD9_FUSOC</name>
<dbReference type="Proteomes" id="UP000320707">
    <property type="component" value="Unassembled WGS sequence"/>
</dbReference>
<feature type="domain" description="Bacteriophage T5 Orf172 DNA-binding" evidence="2">
    <location>
        <begin position="232"/>
        <end position="318"/>
    </location>
</feature>
<feature type="region of interest" description="Disordered" evidence="1">
    <location>
        <begin position="114"/>
        <end position="189"/>
    </location>
</feature>
<sequence>MIPTTSKIAWPTTTASLCELLDIDPDVKKCHAFTKKNARCRKDISQANSALITCLLEKTIIHGTFSASQTALQEVSDLIMCRRYHRKDGPLRLSDWEKVLKPLEVVLIKKEDKEDTLKPEKETDNASPTTPVVSSQQQVQLKSNILKPTPTPRRRSQSPPSTPTKPSPKLFLPKSPSPKSPKAAHEFEDFSRPRSALETNKAMKKLLLRSLQEQETKNGGNIYLYTYSESYHDAHPYIKIGFAQDVSKRMREWKYQCSYEAKVLGEFPAEHYVKVEKIVHAQLWNQRKREKGCPACNIRHKEWFQVDAMTASKIIALWTGWMRREPYDEEGNILDKWRVRIEGLDMADPDCWDLLIKGLFDDDVEESELSEEGDSFAWSSDERSEISGEDTLEGYYIDKSEISFSTDDE</sequence>
<dbReference type="PANTHER" id="PTHR28094">
    <property type="entry name" value="MEIOTICALLY UP-REGULATED GENE 113 PROTEIN"/>
    <property type="match status" value="1"/>
</dbReference>
<dbReference type="Pfam" id="PF10544">
    <property type="entry name" value="T5orf172"/>
    <property type="match status" value="1"/>
</dbReference>
<evidence type="ECO:0000313" key="3">
    <source>
        <dbReference type="EMBL" id="TVY65842.1"/>
    </source>
</evidence>
<comment type="caution">
    <text evidence="3">The sequence shown here is derived from an EMBL/GenBank/DDBJ whole genome shotgun (WGS) entry which is preliminary data.</text>
</comment>
<dbReference type="SMART" id="SM00974">
    <property type="entry name" value="T5orf172"/>
    <property type="match status" value="1"/>
</dbReference>
<proteinExistence type="predicted"/>
<gene>
    <name evidence="3" type="ORF">Focb16_v010626</name>
</gene>
<reference evidence="3 4" key="1">
    <citation type="journal article" date="2019" name="Microbiol. Resour. Announc.">
        <title>High-quality draft genome sequence of Fusarium oxysporum f. sp. cubense strain 160527, a causal agent of Panama disease.</title>
        <authorList>
            <person name="Asai S."/>
            <person name="Ayukawa Y."/>
            <person name="Gan P."/>
            <person name="Masuda S."/>
            <person name="Komatsu K."/>
            <person name="Shirasu K."/>
            <person name="Arie T."/>
        </authorList>
    </citation>
    <scope>NUCLEOTIDE SEQUENCE [LARGE SCALE GENOMIC DNA]</scope>
    <source>
        <strain evidence="3 4">160527</strain>
    </source>
</reference>
<feature type="compositionally biased region" description="Basic and acidic residues" evidence="1">
    <location>
        <begin position="114"/>
        <end position="124"/>
    </location>
</feature>
<dbReference type="PANTHER" id="PTHR28094:SF1">
    <property type="entry name" value="MEIOTICALLY UP-REGULATED GENE 113 PROTEIN"/>
    <property type="match status" value="1"/>
</dbReference>